<evidence type="ECO:0000256" key="6">
    <source>
        <dbReference type="ARBA" id="ARBA00022842"/>
    </source>
</evidence>
<protein>
    <recommendedName>
        <fullName evidence="3">inorganic diphosphatase</fullName>
        <ecNumber evidence="3">3.6.1.1</ecNumber>
    </recommendedName>
</protein>
<evidence type="ECO:0000256" key="4">
    <source>
        <dbReference type="ARBA" id="ARBA00022723"/>
    </source>
</evidence>
<dbReference type="Gene3D" id="3.90.80.10">
    <property type="entry name" value="Inorganic pyrophosphatase"/>
    <property type="match status" value="1"/>
</dbReference>
<comment type="cofactor">
    <cofactor evidence="1">
        <name>Mg(2+)</name>
        <dbReference type="ChEBI" id="CHEBI:18420"/>
    </cofactor>
</comment>
<evidence type="ECO:0000313" key="8">
    <source>
        <dbReference type="Proteomes" id="UP001176940"/>
    </source>
</evidence>
<dbReference type="InterPro" id="IPR036649">
    <property type="entry name" value="Pyrophosphatase_sf"/>
</dbReference>
<keyword evidence="6" id="KW-0460">Magnesium</keyword>
<evidence type="ECO:0000256" key="2">
    <source>
        <dbReference type="ARBA" id="ARBA00006220"/>
    </source>
</evidence>
<sequence>MMATSSLVIAAMHYCDRSGARGAGKAWTGSRGRRRTWENPSHIDVNTGFGGDNDPIDVCDIGTKVCERGEVIKVKILGTLALIDEGETDWKLIVINVEDPEAALYNGV</sequence>
<keyword evidence="4" id="KW-0479">Metal-binding</keyword>
<proteinExistence type="inferred from homology"/>
<dbReference type="Proteomes" id="UP001176940">
    <property type="component" value="Unassembled WGS sequence"/>
</dbReference>
<gene>
    <name evidence="7" type="ORF">RIMI_LOCUS18080287</name>
</gene>
<evidence type="ECO:0000256" key="3">
    <source>
        <dbReference type="ARBA" id="ARBA00012146"/>
    </source>
</evidence>
<comment type="similarity">
    <text evidence="2">Belongs to the PPase family.</text>
</comment>
<dbReference type="InterPro" id="IPR008162">
    <property type="entry name" value="Pyrophosphatase"/>
</dbReference>
<dbReference type="SUPFAM" id="SSF50324">
    <property type="entry name" value="Inorganic pyrophosphatase"/>
    <property type="match status" value="1"/>
</dbReference>
<dbReference type="PANTHER" id="PTHR10286">
    <property type="entry name" value="INORGANIC PYROPHOSPHATASE"/>
    <property type="match status" value="1"/>
</dbReference>
<organism evidence="7 8">
    <name type="scientific">Ranitomeya imitator</name>
    <name type="common">mimic poison frog</name>
    <dbReference type="NCBI Taxonomy" id="111125"/>
    <lineage>
        <taxon>Eukaryota</taxon>
        <taxon>Metazoa</taxon>
        <taxon>Chordata</taxon>
        <taxon>Craniata</taxon>
        <taxon>Vertebrata</taxon>
        <taxon>Euteleostomi</taxon>
        <taxon>Amphibia</taxon>
        <taxon>Batrachia</taxon>
        <taxon>Anura</taxon>
        <taxon>Neobatrachia</taxon>
        <taxon>Hyloidea</taxon>
        <taxon>Dendrobatidae</taxon>
        <taxon>Dendrobatinae</taxon>
        <taxon>Ranitomeya</taxon>
    </lineage>
</organism>
<evidence type="ECO:0000256" key="5">
    <source>
        <dbReference type="ARBA" id="ARBA00022801"/>
    </source>
</evidence>
<evidence type="ECO:0000313" key="7">
    <source>
        <dbReference type="EMBL" id="CAJ0962140.1"/>
    </source>
</evidence>
<keyword evidence="8" id="KW-1185">Reference proteome</keyword>
<dbReference type="PROSITE" id="PS00387">
    <property type="entry name" value="PPASE"/>
    <property type="match status" value="1"/>
</dbReference>
<comment type="caution">
    <text evidence="7">The sequence shown here is derived from an EMBL/GenBank/DDBJ whole genome shotgun (WGS) entry which is preliminary data.</text>
</comment>
<reference evidence="7" key="1">
    <citation type="submission" date="2023-07" db="EMBL/GenBank/DDBJ databases">
        <authorList>
            <person name="Stuckert A."/>
        </authorList>
    </citation>
    <scope>NUCLEOTIDE SEQUENCE</scope>
</reference>
<evidence type="ECO:0000256" key="1">
    <source>
        <dbReference type="ARBA" id="ARBA00001946"/>
    </source>
</evidence>
<dbReference type="EMBL" id="CAUEEQ010054346">
    <property type="protein sequence ID" value="CAJ0962140.1"/>
    <property type="molecule type" value="Genomic_DNA"/>
</dbReference>
<name>A0ABN9MG50_9NEOB</name>
<keyword evidence="5" id="KW-0378">Hydrolase</keyword>
<dbReference type="EC" id="3.6.1.1" evidence="3"/>
<accession>A0ABN9MG50</accession>
<dbReference type="Pfam" id="PF00719">
    <property type="entry name" value="Pyrophosphatase"/>
    <property type="match status" value="1"/>
</dbReference>